<dbReference type="InterPro" id="IPR012334">
    <property type="entry name" value="Pectin_lyas_fold"/>
</dbReference>
<evidence type="ECO:0000313" key="5">
    <source>
        <dbReference type="EMBL" id="MDI6449263.1"/>
    </source>
</evidence>
<dbReference type="RefSeq" id="WP_349244669.1">
    <property type="nucleotide sequence ID" value="NZ_JASCXX010000009.1"/>
</dbReference>
<evidence type="ECO:0000259" key="3">
    <source>
        <dbReference type="Pfam" id="PF04015"/>
    </source>
</evidence>
<dbReference type="InterPro" id="IPR011050">
    <property type="entry name" value="Pectin_lyase_fold/virulence"/>
</dbReference>
<dbReference type="Proteomes" id="UP001431776">
    <property type="component" value="Unassembled WGS sequence"/>
</dbReference>
<dbReference type="AlphaFoldDB" id="A0AAW6U226"/>
<accession>A0AAW6U226</accession>
<gene>
    <name evidence="5" type="ORF">QJ522_09435</name>
</gene>
<dbReference type="Pfam" id="PF04015">
    <property type="entry name" value="DUF362"/>
    <property type="match status" value="1"/>
</dbReference>
<feature type="transmembrane region" description="Helical" evidence="2">
    <location>
        <begin position="28"/>
        <end position="50"/>
    </location>
</feature>
<protein>
    <submittedName>
        <fullName evidence="5">DUF362 domain-containing protein</fullName>
    </submittedName>
</protein>
<feature type="region of interest" description="Disordered" evidence="1">
    <location>
        <begin position="807"/>
        <end position="828"/>
    </location>
</feature>
<keyword evidence="6" id="KW-1185">Reference proteome</keyword>
<dbReference type="SUPFAM" id="SSF51126">
    <property type="entry name" value="Pectin lyase-like"/>
    <property type="match status" value="1"/>
</dbReference>
<organism evidence="5 6">
    <name type="scientific">Anaerobaca lacustris</name>
    <dbReference type="NCBI Taxonomy" id="3044600"/>
    <lineage>
        <taxon>Bacteria</taxon>
        <taxon>Pseudomonadati</taxon>
        <taxon>Planctomycetota</taxon>
        <taxon>Phycisphaerae</taxon>
        <taxon>Sedimentisphaerales</taxon>
        <taxon>Anaerobacaceae</taxon>
        <taxon>Anaerobaca</taxon>
    </lineage>
</organism>
<dbReference type="InterPro" id="IPR007160">
    <property type="entry name" value="DUF362"/>
</dbReference>
<dbReference type="InterPro" id="IPR039448">
    <property type="entry name" value="Beta_helix"/>
</dbReference>
<feature type="domain" description="DUF362" evidence="3">
    <location>
        <begin position="328"/>
        <end position="459"/>
    </location>
</feature>
<proteinExistence type="predicted"/>
<dbReference type="SMART" id="SM00710">
    <property type="entry name" value="PbH1"/>
    <property type="match status" value="3"/>
</dbReference>
<keyword evidence="2" id="KW-0472">Membrane</keyword>
<keyword evidence="2" id="KW-0812">Transmembrane</keyword>
<evidence type="ECO:0000313" key="6">
    <source>
        <dbReference type="Proteomes" id="UP001431776"/>
    </source>
</evidence>
<feature type="transmembrane region" description="Helical" evidence="2">
    <location>
        <begin position="62"/>
        <end position="84"/>
    </location>
</feature>
<sequence length="828" mass="89270">MSCKRNEHRPKVCPGTGHRLGYWSRSRWPLWLLPVLGLASLIWFLIRVIPKPSRAAYPCQRLVAPFASAFVVWLTGLVGSTLLWRRARRLLGQSRYVTAGMFLAAAVSVMWLSLHVAGERETQAAFVPSEPSNQPIGVGKGIYPGRVVWTHDPAAANWDERTGRWWSDENTDQAVVDSMVSRSIRALTGEPNDVAAWDALFRHFNAVRGLGDVGYRPGEKIAIKINMNQDSGGAWGMRSGMPSPQALHSLLDQLIRVAGVPGEAITLYDASRFIGDPLYDKVRGDSDPDFQAVRFVVRPDLARAGRIAAVGDSTVPVRFAHPAIYGGATAYLPQCVTEAKYLINMALLRAHSLFGITVCAKNHFGSIRFPTWSGNRGWTPEPLHNYGSRTGAMGTYNCLVDLMGHAHLGGKTLLVLIDGLYSARNQSAEVMKYQSFGDNWCASLFLSQDPVAIDSVALDFIRNEPRATDCTGQGVDNYLHEAALAHDPPSGAFYDPDGDGIRLASLGVHEHWNNAIDRQYSRNLGAEEGIELVTPALTSENGPVLNATKGTRYDAIRHAVQDADDGDTIVVPPGHYRETVDFADKNVTVRSEDPNDPMVVAATVIAGNIRSVVFANGQGRDCVLAGLTLTGAVQGVYCTMSSPTLINCRIVDNDEAGVKLGESSDPMLVNCVIAGNGGSGIEMWAPRGGRMIPYNAAMIVHCTIVGNGTEGVAGDKPTIVNSVLYGNGPAGNVPQVTGDLPTVNYSNVQGGFPGTGNIDVEPGFVTPGYWSRLPSGVEVWIHGDYHLRADSPCIDAGDPDFVVEVPTDIDGDPRISGPRPDLGCDEVP</sequence>
<dbReference type="EMBL" id="JASCXX010000009">
    <property type="protein sequence ID" value="MDI6449263.1"/>
    <property type="molecule type" value="Genomic_DNA"/>
</dbReference>
<feature type="domain" description="Right handed beta helix" evidence="4">
    <location>
        <begin position="610"/>
        <end position="728"/>
    </location>
</feature>
<feature type="transmembrane region" description="Helical" evidence="2">
    <location>
        <begin position="96"/>
        <end position="114"/>
    </location>
</feature>
<evidence type="ECO:0000256" key="2">
    <source>
        <dbReference type="SAM" id="Phobius"/>
    </source>
</evidence>
<evidence type="ECO:0000259" key="4">
    <source>
        <dbReference type="Pfam" id="PF13229"/>
    </source>
</evidence>
<keyword evidence="2" id="KW-1133">Transmembrane helix</keyword>
<dbReference type="InterPro" id="IPR006626">
    <property type="entry name" value="PbH1"/>
</dbReference>
<comment type="caution">
    <text evidence="5">The sequence shown here is derived from an EMBL/GenBank/DDBJ whole genome shotgun (WGS) entry which is preliminary data.</text>
</comment>
<reference evidence="5" key="1">
    <citation type="submission" date="2023-05" db="EMBL/GenBank/DDBJ databases">
        <title>Anaerotaeda fermentans gen. nov., sp. nov., a novel anaerobic planctomycete of the new family within the order Sedimentisphaerales isolated from Taman Peninsula, Russia.</title>
        <authorList>
            <person name="Khomyakova M.A."/>
            <person name="Merkel A.Y."/>
            <person name="Slobodkin A.I."/>
        </authorList>
    </citation>
    <scope>NUCLEOTIDE SEQUENCE</scope>
    <source>
        <strain evidence="5">M17dextr</strain>
    </source>
</reference>
<name>A0AAW6U226_9BACT</name>
<evidence type="ECO:0000256" key="1">
    <source>
        <dbReference type="SAM" id="MobiDB-lite"/>
    </source>
</evidence>
<dbReference type="Gene3D" id="2.160.20.10">
    <property type="entry name" value="Single-stranded right-handed beta-helix, Pectin lyase-like"/>
    <property type="match status" value="1"/>
</dbReference>
<dbReference type="Pfam" id="PF13229">
    <property type="entry name" value="Beta_helix"/>
    <property type="match status" value="1"/>
</dbReference>